<dbReference type="Proteomes" id="UP000482155">
    <property type="component" value="Unassembled WGS sequence"/>
</dbReference>
<dbReference type="Gene3D" id="1.20.58.2200">
    <property type="match status" value="1"/>
</dbReference>
<keyword evidence="4" id="KW-1185">Reference proteome</keyword>
<dbReference type="NCBIfam" id="TIGR03505">
    <property type="entry name" value="FimV_core"/>
    <property type="match status" value="1"/>
</dbReference>
<dbReference type="InterPro" id="IPR020011">
    <property type="entry name" value="FimV_C"/>
</dbReference>
<proteinExistence type="predicted"/>
<dbReference type="InterPro" id="IPR038440">
    <property type="entry name" value="FimV_C_sf"/>
</dbReference>
<feature type="compositionally biased region" description="Low complexity" evidence="1">
    <location>
        <begin position="343"/>
        <end position="355"/>
    </location>
</feature>
<dbReference type="InterPro" id="IPR018392">
    <property type="entry name" value="LysM"/>
</dbReference>
<organism evidence="3 4">
    <name type="scientific">Noviherbaspirillum galbum</name>
    <dbReference type="NCBI Taxonomy" id="2709383"/>
    <lineage>
        <taxon>Bacteria</taxon>
        <taxon>Pseudomonadati</taxon>
        <taxon>Pseudomonadota</taxon>
        <taxon>Betaproteobacteria</taxon>
        <taxon>Burkholderiales</taxon>
        <taxon>Oxalobacteraceae</taxon>
        <taxon>Noviherbaspirillum</taxon>
    </lineage>
</organism>
<evidence type="ECO:0000259" key="2">
    <source>
        <dbReference type="PROSITE" id="PS51782"/>
    </source>
</evidence>
<accession>A0A6B3SME8</accession>
<feature type="compositionally biased region" description="Low complexity" evidence="1">
    <location>
        <begin position="196"/>
        <end position="209"/>
    </location>
</feature>
<dbReference type="Pfam" id="PF25800">
    <property type="entry name" value="FimV_N"/>
    <property type="match status" value="1"/>
</dbReference>
<evidence type="ECO:0000256" key="1">
    <source>
        <dbReference type="SAM" id="MobiDB-lite"/>
    </source>
</evidence>
<sequence length="986" mass="102990">MPSNTQNKRFPAGTFNLKTVSAAVVSALLFSNAGAVGLGKLTVLSALGQPLRAEIELTTVAKDESGALVAKLASPDAFRQAGIDYNNALTSLRFAVEQRGDRQVVRVTSPQPLNEPFVDMLLELAGPNGRLVREYTFLLDPADLRTAQPAQVAPSAPAAESANVPRASQPANAAPASMPSAMSSRADGQRAAPSIRAPRADAGPADAAGGEYRVRSGDSLARIAGQYRSPGVSLDQMLVAMFRNNPDAFAGNNMNRLKAGQILSVPSAETARGISAGEAHEIVVAQSADFGNYRNKLAGQVATSDASRSAESRQSASGKITAKVEEKPTPASESKDKLKLSNAAPAAGAGSAAPVAAEDKIAREKAVADANARVKELEKNVNDLQKLLDVKSKTLADQQKQAEAKPAAKPEQKPEQKAEQKPAEQAASAPAASAPAMPATPAVTASEKPAEPKPTKPAAPTPAPAPSFTDELLASPFLLPGLGALLVALGGLGLYSRRKKQAKSFDDSIITDSSLKANSLFGSTGGQSVDTNNSVFNSSFSPSSSQLDSNEVDPVAEADVYIAYGRDAQAEEILKEALRTQPDRHAVRVKLLEIYSNRRDLRAFEVLATELYGMTKGEGPEWTQAATMGAAIDPNNPLYAGGKSADAPATSAADADHAEDKTEPTQPLDEQGLSTLLSTTQIAGSDSNLGNLDQDTAYFNDTALNTAPPETEKKEPAPPVNAFDSLDFDLEGMDSLEQPTLPKAEAPSATPVPDAPDLSSIDFNFLDEPAKDAPASSADADLKLDETQPLISDIDLGLPTEPAREEVSSFDDLQLDPPPSLPNDAPLELAAAEAAPLEMDIPELPSMDAAPASHSAKDDALADPLDFDLSGISLELDPQSEAAAPSASHDAADHMKAADLSGFDLPAEPESLDLPADSLSLDEGLPSLDDSNTTSVDAEMATKLDLAIAYQEIGDKEGARELLDEVLKGGTPEQSEKARSLLLELA</sequence>
<evidence type="ECO:0000313" key="3">
    <source>
        <dbReference type="EMBL" id="NEX61628.1"/>
    </source>
</evidence>
<dbReference type="Gene3D" id="3.10.350.10">
    <property type="entry name" value="LysM domain"/>
    <property type="match status" value="1"/>
</dbReference>
<dbReference type="AlphaFoldDB" id="A0A6B3SME8"/>
<feature type="compositionally biased region" description="Low complexity" evidence="1">
    <location>
        <begin position="304"/>
        <end position="317"/>
    </location>
</feature>
<reference evidence="3 4" key="1">
    <citation type="submission" date="2020-02" db="EMBL/GenBank/DDBJ databases">
        <authorList>
            <person name="Kim M.K."/>
        </authorList>
    </citation>
    <scope>NUCLEOTIDE SEQUENCE [LARGE SCALE GENOMIC DNA]</scope>
    <source>
        <strain evidence="3 4">17J57-3</strain>
    </source>
</reference>
<feature type="compositionally biased region" description="Low complexity" evidence="1">
    <location>
        <begin position="423"/>
        <end position="436"/>
    </location>
</feature>
<gene>
    <name evidence="3" type="ORF">G3574_11110</name>
</gene>
<feature type="region of interest" description="Disordered" evidence="1">
    <location>
        <begin position="637"/>
        <end position="670"/>
    </location>
</feature>
<feature type="region of interest" description="Disordered" evidence="1">
    <location>
        <begin position="301"/>
        <end position="355"/>
    </location>
</feature>
<feature type="region of interest" description="Disordered" evidence="1">
    <location>
        <begin position="395"/>
        <end position="467"/>
    </location>
</feature>
<evidence type="ECO:0000313" key="4">
    <source>
        <dbReference type="Proteomes" id="UP000482155"/>
    </source>
</evidence>
<feature type="region of interest" description="Disordered" evidence="1">
    <location>
        <begin position="872"/>
        <end position="934"/>
    </location>
</feature>
<feature type="region of interest" description="Disordered" evidence="1">
    <location>
        <begin position="148"/>
        <end position="211"/>
    </location>
</feature>
<name>A0A6B3SME8_9BURK</name>
<dbReference type="InterPro" id="IPR057840">
    <property type="entry name" value="FimV_N"/>
</dbReference>
<feature type="compositionally biased region" description="Basic and acidic residues" evidence="1">
    <location>
        <begin position="322"/>
        <end position="339"/>
    </location>
</feature>
<dbReference type="RefSeq" id="WP_163963029.1">
    <property type="nucleotide sequence ID" value="NZ_JAAIVB010000037.1"/>
</dbReference>
<dbReference type="PROSITE" id="PS51782">
    <property type="entry name" value="LYSM"/>
    <property type="match status" value="1"/>
</dbReference>
<dbReference type="InterPro" id="IPR020012">
    <property type="entry name" value="LysM_FimV"/>
</dbReference>
<feature type="domain" description="LysM" evidence="2">
    <location>
        <begin position="210"/>
        <end position="265"/>
    </location>
</feature>
<feature type="region of interest" description="Disordered" evidence="1">
    <location>
        <begin position="740"/>
        <end position="762"/>
    </location>
</feature>
<dbReference type="NCBIfam" id="TIGR03504">
    <property type="entry name" value="FimV_Cterm"/>
    <property type="match status" value="1"/>
</dbReference>
<protein>
    <submittedName>
        <fullName evidence="3">LysM peptidoglycan-binding domain-containing protein</fullName>
    </submittedName>
</protein>
<feature type="compositionally biased region" description="Pro residues" evidence="1">
    <location>
        <begin position="455"/>
        <end position="465"/>
    </location>
</feature>
<dbReference type="InterPro" id="IPR036779">
    <property type="entry name" value="LysM_dom_sf"/>
</dbReference>
<comment type="caution">
    <text evidence="3">The sequence shown here is derived from an EMBL/GenBank/DDBJ whole genome shotgun (WGS) entry which is preliminary data.</text>
</comment>
<feature type="region of interest" description="Disordered" evidence="1">
    <location>
        <begin position="803"/>
        <end position="825"/>
    </location>
</feature>
<dbReference type="CDD" id="cd00118">
    <property type="entry name" value="LysM"/>
    <property type="match status" value="1"/>
</dbReference>
<feature type="compositionally biased region" description="Basic and acidic residues" evidence="1">
    <location>
        <begin position="395"/>
        <end position="422"/>
    </location>
</feature>
<feature type="compositionally biased region" description="Low complexity" evidence="1">
    <location>
        <begin position="912"/>
        <end position="922"/>
    </location>
</feature>
<dbReference type="EMBL" id="JAAIVB010000037">
    <property type="protein sequence ID" value="NEX61628.1"/>
    <property type="molecule type" value="Genomic_DNA"/>
</dbReference>
<feature type="compositionally biased region" description="Low complexity" evidence="1">
    <location>
        <begin position="148"/>
        <end position="186"/>
    </location>
</feature>
<feature type="compositionally biased region" description="Basic and acidic residues" evidence="1">
    <location>
        <begin position="654"/>
        <end position="663"/>
    </location>
</feature>